<comment type="similarity">
    <text evidence="3">Belongs to the glycosyl hydrolase 130 family.</text>
</comment>
<dbReference type="GO" id="GO:0016757">
    <property type="term" value="F:glycosyltransferase activity"/>
    <property type="evidence" value="ECO:0007669"/>
    <property type="project" value="UniProtKB-KW"/>
</dbReference>
<dbReference type="RefSeq" id="WP_062694371.1">
    <property type="nucleotide sequence ID" value="NZ_FNRP01000008.1"/>
</dbReference>
<dbReference type="AlphaFoldDB" id="A0A1H4C3T3"/>
<dbReference type="Pfam" id="PF04041">
    <property type="entry name" value="Glyco_hydro_130"/>
    <property type="match status" value="2"/>
</dbReference>
<dbReference type="Gene3D" id="2.115.10.20">
    <property type="entry name" value="Glycosyl hydrolase domain, family 43"/>
    <property type="match status" value="1"/>
</dbReference>
<reference evidence="4 7" key="2">
    <citation type="journal article" date="2019" name="Nat. Med.">
        <title>A library of human gut bacterial isolates paired with longitudinal multiomics data enables mechanistic microbiome research.</title>
        <authorList>
            <person name="Poyet M."/>
            <person name="Groussin M."/>
            <person name="Gibbons S.M."/>
            <person name="Avila-Pacheco J."/>
            <person name="Jiang X."/>
            <person name="Kearney S.M."/>
            <person name="Perrotta A.R."/>
            <person name="Berdy B."/>
            <person name="Zhao S."/>
            <person name="Lieberman T.D."/>
            <person name="Swanson P.K."/>
            <person name="Smith M."/>
            <person name="Roesemann S."/>
            <person name="Alexander J.E."/>
            <person name="Rich S.A."/>
            <person name="Livny J."/>
            <person name="Vlamakis H."/>
            <person name="Clish C."/>
            <person name="Bullock K."/>
            <person name="Deik A."/>
            <person name="Scott J."/>
            <person name="Pierce K.A."/>
            <person name="Xavier R.J."/>
            <person name="Alm E.J."/>
        </authorList>
    </citation>
    <scope>NUCLEOTIDE SEQUENCE [LARGE SCALE GENOMIC DNA]</scope>
    <source>
        <strain evidence="4 7">BIOML-A62</strain>
    </source>
</reference>
<dbReference type="InterPro" id="IPR023296">
    <property type="entry name" value="Glyco_hydro_beta-prop_sf"/>
</dbReference>
<dbReference type="Proteomes" id="UP000487596">
    <property type="component" value="Unassembled WGS sequence"/>
</dbReference>
<dbReference type="EMBL" id="WDEH01000009">
    <property type="protein sequence ID" value="KAB6140109.1"/>
    <property type="molecule type" value="Genomic_DNA"/>
</dbReference>
<evidence type="ECO:0000256" key="3">
    <source>
        <dbReference type="ARBA" id="ARBA00024356"/>
    </source>
</evidence>
<dbReference type="PIRSF" id="PIRSF016202">
    <property type="entry name" value="PH1107"/>
    <property type="match status" value="1"/>
</dbReference>
<dbReference type="SUPFAM" id="SSF75005">
    <property type="entry name" value="Arabinanase/levansucrase/invertase"/>
    <property type="match status" value="1"/>
</dbReference>
<protein>
    <submittedName>
        <fullName evidence="4">Glycosidase</fullName>
    </submittedName>
    <submittedName>
        <fullName evidence="5">Predicted glycosyl hydrolase, GH43/DUF377 family</fullName>
    </submittedName>
</protein>
<accession>A0A1H4C3T3</accession>
<sequence>MKLEKYVGNPILSPLECNEWESLVTCNPGVIYDGGVFYMLYRAAGNDKEHVIRFGLAVSKDGYNFDRSSDQPVFTPSENGPDSGCVEDPRIVKLDSEYYITYAFRPYAPGQYWKFEHDEVLVPECGEDAPQFIKKNLGSTGLAVTTDFKSFKRLGRITSPILDDRDVILFPEKIDERYVLLHRPKQFVGNEYGVNYPSIWIKFSDDILNWEDKESILLLTGRQDSWEEKIGGSTPPLKTDKGWLMLYHGVESGGLGYYRVGAVLLDSNNPTKVIGRTRTPILEPEFDHEINGYYHGCVFPTGNVIVDEKLYVYYGSADKYVCVATCNVNELVDYLLSDECSVDKI</sequence>
<keyword evidence="5" id="KW-0378">Hydrolase</keyword>
<keyword evidence="1" id="KW-0328">Glycosyltransferase</keyword>
<evidence type="ECO:0000256" key="1">
    <source>
        <dbReference type="ARBA" id="ARBA00022676"/>
    </source>
</evidence>
<keyword evidence="2" id="KW-0808">Transferase</keyword>
<reference evidence="5 6" key="1">
    <citation type="submission" date="2016-10" db="EMBL/GenBank/DDBJ databases">
        <authorList>
            <person name="de Groot N.N."/>
        </authorList>
    </citation>
    <scope>NUCLEOTIDE SEQUENCE [LARGE SCALE GENOMIC DNA]</scope>
    <source>
        <strain evidence="5 6">NLAE-zl-G339</strain>
    </source>
</reference>
<evidence type="ECO:0000256" key="2">
    <source>
        <dbReference type="ARBA" id="ARBA00022679"/>
    </source>
</evidence>
<dbReference type="EMBL" id="FNRP01000008">
    <property type="protein sequence ID" value="SEA55061.1"/>
    <property type="molecule type" value="Genomic_DNA"/>
</dbReference>
<evidence type="ECO:0000313" key="4">
    <source>
        <dbReference type="EMBL" id="KAB6140109.1"/>
    </source>
</evidence>
<dbReference type="PANTHER" id="PTHR34106:SF5">
    <property type="entry name" value="GLYCOSIDASE"/>
    <property type="match status" value="1"/>
</dbReference>
<dbReference type="PANTHER" id="PTHR34106">
    <property type="entry name" value="GLYCOSIDASE"/>
    <property type="match status" value="1"/>
</dbReference>
<dbReference type="CDD" id="cd18614">
    <property type="entry name" value="GH130"/>
    <property type="match status" value="1"/>
</dbReference>
<evidence type="ECO:0000313" key="7">
    <source>
        <dbReference type="Proteomes" id="UP000487596"/>
    </source>
</evidence>
<keyword evidence="4" id="KW-0326">Glycosidase</keyword>
<evidence type="ECO:0000313" key="5">
    <source>
        <dbReference type="EMBL" id="SEA55061.1"/>
    </source>
</evidence>
<gene>
    <name evidence="4" type="ORF">GA424_07530</name>
    <name evidence="5" type="ORF">SAMN04487924_10838</name>
</gene>
<dbReference type="InterPro" id="IPR007184">
    <property type="entry name" value="Mannoside_phosphorylase"/>
</dbReference>
<dbReference type="GO" id="GO:0016798">
    <property type="term" value="F:hydrolase activity, acting on glycosyl bonds"/>
    <property type="evidence" value="ECO:0007669"/>
    <property type="project" value="UniProtKB-KW"/>
</dbReference>
<proteinExistence type="inferred from homology"/>
<evidence type="ECO:0000313" key="6">
    <source>
        <dbReference type="Proteomes" id="UP000183040"/>
    </source>
</evidence>
<dbReference type="Proteomes" id="UP000183040">
    <property type="component" value="Unassembled WGS sequence"/>
</dbReference>
<organism evidence="5 6">
    <name type="scientific">Bacteroides xylanisolvens</name>
    <dbReference type="NCBI Taxonomy" id="371601"/>
    <lineage>
        <taxon>Bacteria</taxon>
        <taxon>Pseudomonadati</taxon>
        <taxon>Bacteroidota</taxon>
        <taxon>Bacteroidia</taxon>
        <taxon>Bacteroidales</taxon>
        <taxon>Bacteroidaceae</taxon>
        <taxon>Bacteroides</taxon>
    </lineage>
</organism>
<name>A0A1H4C3T3_9BACE</name>